<dbReference type="RefSeq" id="WP_285190093.1">
    <property type="nucleotide sequence ID" value="NZ_CP126981.1"/>
</dbReference>
<organism evidence="2 3">
    <name type="scientific">Candidatus Mycobacterium wuenschmannii</name>
    <dbReference type="NCBI Taxonomy" id="3027808"/>
    <lineage>
        <taxon>Bacteria</taxon>
        <taxon>Bacillati</taxon>
        <taxon>Actinomycetota</taxon>
        <taxon>Actinomycetes</taxon>
        <taxon>Mycobacteriales</taxon>
        <taxon>Mycobacteriaceae</taxon>
        <taxon>Mycobacterium</taxon>
    </lineage>
</organism>
<dbReference type="EMBL" id="CP126981">
    <property type="protein sequence ID" value="WIM89367.1"/>
    <property type="molecule type" value="Genomic_DNA"/>
</dbReference>
<keyword evidence="3" id="KW-1185">Reference proteome</keyword>
<protein>
    <recommendedName>
        <fullName evidence="4">Lipoprotein</fullName>
    </recommendedName>
</protein>
<evidence type="ECO:0000313" key="3">
    <source>
        <dbReference type="Proteomes" id="UP001236585"/>
    </source>
</evidence>
<sequence length="160" mass="16656">MVIAVLMMAGCSGSPSKGVAVRAPSSQREAPAPPAPAPRLEGPYSVVAGESGTPPDTWVFTSCGDGCAQVEMGGSGSSQRATARYVEKNWAMDVHSTRALQCGDGTFVPGTAHYSWNPDTLKGRYWSTADSSSPCGYEQSLDTYPVPLTLTWAGPPRAGA</sequence>
<proteinExistence type="predicted"/>
<gene>
    <name evidence="2" type="ORF">PT015_07975</name>
</gene>
<feature type="region of interest" description="Disordered" evidence="1">
    <location>
        <begin position="13"/>
        <end position="48"/>
    </location>
</feature>
<reference evidence="2 3" key="1">
    <citation type="journal article" date="2023" name="Microbiol. Resour. Announc.">
        <title>Complete Genome Sequence of Mycobacterium wuenschmanii, a novel Nontuberculous Mycobacterium Isolated from a captive population of Amazon Milk Frogs.</title>
        <authorList>
            <person name="Hicks J."/>
            <person name="Zeineldin M."/>
            <person name="Ward H."/>
            <person name="Wuenschmann A."/>
            <person name="Camp P."/>
            <person name="Farrell D."/>
            <person name="Lehman K."/>
            <person name="Thacker T."/>
            <person name="Cuthbert E."/>
        </authorList>
    </citation>
    <scope>NUCLEOTIDE SEQUENCE [LARGE SCALE GENOMIC DNA]</scope>
    <source>
        <strain evidence="2 3">Wuenschmanii</strain>
    </source>
</reference>
<name>A0ABY8W2W5_9MYCO</name>
<evidence type="ECO:0000256" key="1">
    <source>
        <dbReference type="SAM" id="MobiDB-lite"/>
    </source>
</evidence>
<accession>A0ABY8W2W5</accession>
<evidence type="ECO:0008006" key="4">
    <source>
        <dbReference type="Google" id="ProtNLM"/>
    </source>
</evidence>
<evidence type="ECO:0000313" key="2">
    <source>
        <dbReference type="EMBL" id="WIM89367.1"/>
    </source>
</evidence>
<dbReference type="Proteomes" id="UP001236585">
    <property type="component" value="Chromosome"/>
</dbReference>